<evidence type="ECO:0000256" key="1">
    <source>
        <dbReference type="ARBA" id="ARBA00005446"/>
    </source>
</evidence>
<dbReference type="Proteomes" id="UP000750711">
    <property type="component" value="Unassembled WGS sequence"/>
</dbReference>
<dbReference type="PANTHER" id="PTHR13710">
    <property type="entry name" value="DNA HELICASE RECQ FAMILY MEMBER"/>
    <property type="match status" value="1"/>
</dbReference>
<comment type="similarity">
    <text evidence="1">Belongs to the helicase family. RecQ subfamily.</text>
</comment>
<dbReference type="Pfam" id="PF00270">
    <property type="entry name" value="DEAD"/>
    <property type="match status" value="1"/>
</dbReference>
<dbReference type="InterPro" id="IPR027417">
    <property type="entry name" value="P-loop_NTPase"/>
</dbReference>
<organism evidence="3 4">
    <name type="scientific">Trichoglossum hirsutum</name>
    <dbReference type="NCBI Taxonomy" id="265104"/>
    <lineage>
        <taxon>Eukaryota</taxon>
        <taxon>Fungi</taxon>
        <taxon>Dikarya</taxon>
        <taxon>Ascomycota</taxon>
        <taxon>Pezizomycotina</taxon>
        <taxon>Geoglossomycetes</taxon>
        <taxon>Geoglossales</taxon>
        <taxon>Geoglossaceae</taxon>
        <taxon>Trichoglossum</taxon>
    </lineage>
</organism>
<name>A0A9P8IDB5_9PEZI</name>
<evidence type="ECO:0000313" key="4">
    <source>
        <dbReference type="Proteomes" id="UP000750711"/>
    </source>
</evidence>
<dbReference type="GO" id="GO:0009378">
    <property type="term" value="F:four-way junction helicase activity"/>
    <property type="evidence" value="ECO:0007669"/>
    <property type="project" value="TreeGrafter"/>
</dbReference>
<dbReference type="GO" id="GO:0005737">
    <property type="term" value="C:cytoplasm"/>
    <property type="evidence" value="ECO:0007669"/>
    <property type="project" value="TreeGrafter"/>
</dbReference>
<dbReference type="SUPFAM" id="SSF52540">
    <property type="entry name" value="P-loop containing nucleoside triphosphate hydrolases"/>
    <property type="match status" value="1"/>
</dbReference>
<dbReference type="InterPro" id="IPR011545">
    <property type="entry name" value="DEAD/DEAH_box_helicase_dom"/>
</dbReference>
<feature type="domain" description="DEAD/DEAH-box helicase" evidence="2">
    <location>
        <begin position="486"/>
        <end position="540"/>
    </location>
</feature>
<reference evidence="3" key="1">
    <citation type="submission" date="2021-03" db="EMBL/GenBank/DDBJ databases">
        <title>Comparative genomics and phylogenomic investigation of the class Geoglossomycetes provide insights into ecological specialization and systematics.</title>
        <authorList>
            <person name="Melie T."/>
            <person name="Pirro S."/>
            <person name="Miller A.N."/>
            <person name="Quandt A."/>
        </authorList>
    </citation>
    <scope>NUCLEOTIDE SEQUENCE</scope>
    <source>
        <strain evidence="3">CAQ_001_2017</strain>
    </source>
</reference>
<dbReference type="GO" id="GO:0005694">
    <property type="term" value="C:chromosome"/>
    <property type="evidence" value="ECO:0007669"/>
    <property type="project" value="TreeGrafter"/>
</dbReference>
<dbReference type="GO" id="GO:0043138">
    <property type="term" value="F:3'-5' DNA helicase activity"/>
    <property type="evidence" value="ECO:0007669"/>
    <property type="project" value="TreeGrafter"/>
</dbReference>
<dbReference type="Gene3D" id="3.40.50.300">
    <property type="entry name" value="P-loop containing nucleotide triphosphate hydrolases"/>
    <property type="match status" value="1"/>
</dbReference>
<proteinExistence type="inferred from homology"/>
<dbReference type="EMBL" id="JAGHQM010001511">
    <property type="protein sequence ID" value="KAH0553343.1"/>
    <property type="molecule type" value="Genomic_DNA"/>
</dbReference>
<dbReference type="AlphaFoldDB" id="A0A9P8IDB5"/>
<evidence type="ECO:0000313" key="3">
    <source>
        <dbReference type="EMBL" id="KAH0553343.1"/>
    </source>
</evidence>
<protein>
    <recommendedName>
        <fullName evidence="2">DEAD/DEAH-box helicase domain-containing protein</fullName>
    </recommendedName>
</protein>
<sequence>MYELEELEEEEVEAMQKEMDRHCLQLCIALLNHQLDHDEYESAAISYFAVAGLEHVHGDGAGQYRFKDLAQCMPVLSGFIKIAQMLTVQYCLEQEKNVIYQDIELNMTDFRRLVHKLLEEARAILMNELLFIKEKGERELPTYCWSELKDNPSKDKPDWYFIQDRRNRMQEQDHWLLNRILQTPELASKFMHQETGVWKQRRVNDYLDKLSYFLEKLLVLIYMTGRQPARSTELLSIRYCNTKKGGHRNIFIENGLLVIVTYYYKGYNITGTEKIIHRYLSKEVGELLVFGDEEIPSAFLWSADRRKKWTGDRFREVLKRESDRLIGVPLNKKSYRHIAIAISDRYMKRTKFDSDEDKNKKLDKDIDEQHDESIAKQSGHTMETAGAVYARLLDEAPSHVQQMRYRFRVSSIEWHEVLQFSGQLIAIEPGRESRLRLGGDLKRGWEEKHERSPGPRIRRWQALRQTNLQETLQRLMGPETRFRGKQHVALQAIVANKSPIILMIRTGGGKSLMFMLPASVQEAGTTVVVTPLIALKQDMQR</sequence>
<evidence type="ECO:0000259" key="2">
    <source>
        <dbReference type="Pfam" id="PF00270"/>
    </source>
</evidence>
<gene>
    <name evidence="3" type="ORF">GP486_006567</name>
</gene>
<dbReference type="GO" id="GO:0005524">
    <property type="term" value="F:ATP binding"/>
    <property type="evidence" value="ECO:0007669"/>
    <property type="project" value="InterPro"/>
</dbReference>
<dbReference type="GO" id="GO:0000724">
    <property type="term" value="P:double-strand break repair via homologous recombination"/>
    <property type="evidence" value="ECO:0007669"/>
    <property type="project" value="TreeGrafter"/>
</dbReference>
<dbReference type="GO" id="GO:0003676">
    <property type="term" value="F:nucleic acid binding"/>
    <property type="evidence" value="ECO:0007669"/>
    <property type="project" value="InterPro"/>
</dbReference>
<accession>A0A9P8IDB5</accession>
<comment type="caution">
    <text evidence="3">The sequence shown here is derived from an EMBL/GenBank/DDBJ whole genome shotgun (WGS) entry which is preliminary data.</text>
</comment>
<dbReference type="PANTHER" id="PTHR13710:SF154">
    <property type="entry name" value="RECQ HELICASE, PUTATIVE (AFU_ORTHOLOGUE AFUA_6G14720)-RELATED"/>
    <property type="match status" value="1"/>
</dbReference>
<keyword evidence="4" id="KW-1185">Reference proteome</keyword>